<name>A0A9Q1H6Y7_HOLLE</name>
<keyword evidence="2 5" id="KW-0547">Nucleotide-binding</keyword>
<gene>
    <name evidence="7" type="ORF">HOLleu_18801</name>
</gene>
<accession>A0A9Q1H6Y7</accession>
<sequence>MSEALAESTDWGSLKTEVEGYVGIDSIQEQIRKKALKRGFEFNIMVVGPSGLGKSTLVNTLFKAKVSRRACSTEDSQADAPPIPQSVQVKSVSHVIEESGVRLKLTVTDTPGFGDHINNENCWIPIIEYINEQYEKYLSEEININRKKHIPDTRVHVCLYFVAPTGHNLKPLDIEVMKRLDKVCNVMPVISKADTLTIDERLTFKSRIKEELKKHGVQTYPMKGVNEDEEDAKINDILRDQMPFAVVGSDKSHDVDGKKVLGRLTNWGLIEVENPNHCEFSNLRDMLIRTHMQDLKEVTDNIHYENFRRERLAAKQKFEKAEESRC</sequence>
<dbReference type="PANTHER" id="PTHR18884">
    <property type="entry name" value="SEPTIN"/>
    <property type="match status" value="1"/>
</dbReference>
<dbReference type="Gene3D" id="3.40.50.300">
    <property type="entry name" value="P-loop containing nucleotide triphosphate hydrolases"/>
    <property type="match status" value="1"/>
</dbReference>
<dbReference type="GO" id="GO:0032161">
    <property type="term" value="C:cleavage apparatus septin structure"/>
    <property type="evidence" value="ECO:0007669"/>
    <property type="project" value="UniProtKB-ARBA"/>
</dbReference>
<evidence type="ECO:0000259" key="6">
    <source>
        <dbReference type="PROSITE" id="PS51719"/>
    </source>
</evidence>
<comment type="similarity">
    <text evidence="5">Belongs to the TRAFAC class TrmE-Era-EngA-EngB-Septin-like GTPase superfamily. Septin GTPase family.</text>
</comment>
<evidence type="ECO:0000256" key="2">
    <source>
        <dbReference type="ARBA" id="ARBA00022741"/>
    </source>
</evidence>
<comment type="caution">
    <text evidence="7">The sequence shown here is derived from an EMBL/GenBank/DDBJ whole genome shotgun (WGS) entry which is preliminary data.</text>
</comment>
<evidence type="ECO:0000313" key="8">
    <source>
        <dbReference type="Proteomes" id="UP001152320"/>
    </source>
</evidence>
<evidence type="ECO:0000256" key="4">
    <source>
        <dbReference type="ARBA" id="ARBA00023306"/>
    </source>
</evidence>
<dbReference type="InterPro" id="IPR027417">
    <property type="entry name" value="P-loop_NTPase"/>
</dbReference>
<dbReference type="SUPFAM" id="SSF52540">
    <property type="entry name" value="P-loop containing nucleoside triphosphate hydrolases"/>
    <property type="match status" value="1"/>
</dbReference>
<evidence type="ECO:0000256" key="1">
    <source>
        <dbReference type="ARBA" id="ARBA00022618"/>
    </source>
</evidence>
<dbReference type="Pfam" id="PF00735">
    <property type="entry name" value="Septin"/>
    <property type="match status" value="1"/>
</dbReference>
<dbReference type="AlphaFoldDB" id="A0A9Q1H6Y7"/>
<dbReference type="GO" id="GO:0007010">
    <property type="term" value="P:cytoskeleton organization"/>
    <property type="evidence" value="ECO:0007669"/>
    <property type="project" value="UniProtKB-ARBA"/>
</dbReference>
<feature type="domain" description="Septin-type G" evidence="6">
    <location>
        <begin position="38"/>
        <end position="314"/>
    </location>
</feature>
<organism evidence="7 8">
    <name type="scientific">Holothuria leucospilota</name>
    <name type="common">Black long sea cucumber</name>
    <name type="synonym">Mertensiothuria leucospilota</name>
    <dbReference type="NCBI Taxonomy" id="206669"/>
    <lineage>
        <taxon>Eukaryota</taxon>
        <taxon>Metazoa</taxon>
        <taxon>Echinodermata</taxon>
        <taxon>Eleutherozoa</taxon>
        <taxon>Echinozoa</taxon>
        <taxon>Holothuroidea</taxon>
        <taxon>Aspidochirotacea</taxon>
        <taxon>Aspidochirotida</taxon>
        <taxon>Holothuriidae</taxon>
        <taxon>Holothuria</taxon>
    </lineage>
</organism>
<keyword evidence="8" id="KW-1185">Reference proteome</keyword>
<dbReference type="InterPro" id="IPR016491">
    <property type="entry name" value="Septin"/>
</dbReference>
<evidence type="ECO:0000256" key="3">
    <source>
        <dbReference type="ARBA" id="ARBA00023134"/>
    </source>
</evidence>
<keyword evidence="1" id="KW-0132">Cell division</keyword>
<keyword evidence="4" id="KW-0131">Cell cycle</keyword>
<keyword evidence="3 5" id="KW-0342">GTP-binding</keyword>
<dbReference type="PROSITE" id="PS51719">
    <property type="entry name" value="G_SEPTIN"/>
    <property type="match status" value="1"/>
</dbReference>
<dbReference type="CDD" id="cd01850">
    <property type="entry name" value="CDC_Septin"/>
    <property type="match status" value="1"/>
</dbReference>
<dbReference type="OrthoDB" id="416553at2759"/>
<protein>
    <submittedName>
        <fullName evidence="7">Septin-9</fullName>
    </submittedName>
</protein>
<evidence type="ECO:0000313" key="7">
    <source>
        <dbReference type="EMBL" id="KAJ8037872.1"/>
    </source>
</evidence>
<evidence type="ECO:0000256" key="5">
    <source>
        <dbReference type="RuleBase" id="RU004560"/>
    </source>
</evidence>
<dbReference type="EMBL" id="JAIZAY010000008">
    <property type="protein sequence ID" value="KAJ8037872.1"/>
    <property type="molecule type" value="Genomic_DNA"/>
</dbReference>
<dbReference type="FunFam" id="3.40.50.300:FF:000260">
    <property type="entry name" value="Cell division control 10"/>
    <property type="match status" value="1"/>
</dbReference>
<dbReference type="Proteomes" id="UP001152320">
    <property type="component" value="Chromosome 8"/>
</dbReference>
<dbReference type="PIRSF" id="PIRSF006698">
    <property type="entry name" value="Septin"/>
    <property type="match status" value="1"/>
</dbReference>
<reference evidence="7" key="1">
    <citation type="submission" date="2021-10" db="EMBL/GenBank/DDBJ databases">
        <title>Tropical sea cucumber genome reveals ecological adaptation and Cuvierian tubules defense mechanism.</title>
        <authorList>
            <person name="Chen T."/>
        </authorList>
    </citation>
    <scope>NUCLEOTIDE SEQUENCE</scope>
    <source>
        <strain evidence="7">Nanhai2018</strain>
        <tissue evidence="7">Muscle</tissue>
    </source>
</reference>
<proteinExistence type="inferred from homology"/>
<dbReference type="InterPro" id="IPR030379">
    <property type="entry name" value="G_SEPTIN_dom"/>
</dbReference>
<dbReference type="GO" id="GO:0051301">
    <property type="term" value="P:cell division"/>
    <property type="evidence" value="ECO:0007669"/>
    <property type="project" value="UniProtKB-KW"/>
</dbReference>
<dbReference type="GO" id="GO:0005525">
    <property type="term" value="F:GTP binding"/>
    <property type="evidence" value="ECO:0007669"/>
    <property type="project" value="UniProtKB-KW"/>
</dbReference>